<protein>
    <submittedName>
        <fullName evidence="2">Predicted protein</fullName>
    </submittedName>
</protein>
<dbReference type="InParanoid" id="E4ZSL6"/>
<gene>
    <name evidence="2" type="ORF">LEMA_P121600.1</name>
</gene>
<proteinExistence type="predicted"/>
<feature type="transmembrane region" description="Helical" evidence="1">
    <location>
        <begin position="236"/>
        <end position="259"/>
    </location>
</feature>
<name>E4ZSL6_LEPMJ</name>
<keyword evidence="1" id="KW-1133">Transmembrane helix</keyword>
<keyword evidence="3" id="KW-1185">Reference proteome</keyword>
<dbReference type="EMBL" id="FP929122">
    <property type="protein sequence ID" value="CBX94396.1"/>
    <property type="molecule type" value="Genomic_DNA"/>
</dbReference>
<dbReference type="OrthoDB" id="630895at2759"/>
<evidence type="ECO:0000313" key="2">
    <source>
        <dbReference type="EMBL" id="CBX94396.1"/>
    </source>
</evidence>
<feature type="transmembrane region" description="Helical" evidence="1">
    <location>
        <begin position="271"/>
        <end position="294"/>
    </location>
</feature>
<evidence type="ECO:0000256" key="1">
    <source>
        <dbReference type="SAM" id="Phobius"/>
    </source>
</evidence>
<dbReference type="AlphaFoldDB" id="E4ZSL6"/>
<dbReference type="HOGENOM" id="CLU_068294_0_0_1"/>
<dbReference type="VEuPathDB" id="FungiDB:LEMA_P121600.1"/>
<keyword evidence="1" id="KW-0472">Membrane</keyword>
<reference evidence="3" key="1">
    <citation type="journal article" date="2011" name="Nat. Commun.">
        <title>Effector diversification within compartments of the Leptosphaeria maculans genome affected by Repeat-Induced Point mutations.</title>
        <authorList>
            <person name="Rouxel T."/>
            <person name="Grandaubert J."/>
            <person name="Hane J.K."/>
            <person name="Hoede C."/>
            <person name="van de Wouw A.P."/>
            <person name="Couloux A."/>
            <person name="Dominguez V."/>
            <person name="Anthouard V."/>
            <person name="Bally P."/>
            <person name="Bourras S."/>
            <person name="Cozijnsen A.J."/>
            <person name="Ciuffetti L.M."/>
            <person name="Degrave A."/>
            <person name="Dilmaghani A."/>
            <person name="Duret L."/>
            <person name="Fudal I."/>
            <person name="Goodwin S.B."/>
            <person name="Gout L."/>
            <person name="Glaser N."/>
            <person name="Linglin J."/>
            <person name="Kema G.H.J."/>
            <person name="Lapalu N."/>
            <person name="Lawrence C.B."/>
            <person name="May K."/>
            <person name="Meyer M."/>
            <person name="Ollivier B."/>
            <person name="Poulain J."/>
            <person name="Schoch C.L."/>
            <person name="Simon A."/>
            <person name="Spatafora J.W."/>
            <person name="Stachowiak A."/>
            <person name="Turgeon B.G."/>
            <person name="Tyler B.M."/>
            <person name="Vincent D."/>
            <person name="Weissenbach J."/>
            <person name="Amselem J."/>
            <person name="Quesneville H."/>
            <person name="Oliver R.P."/>
            <person name="Wincker P."/>
            <person name="Balesdent M.-H."/>
            <person name="Howlett B.J."/>
        </authorList>
    </citation>
    <scope>NUCLEOTIDE SEQUENCE [LARGE SCALE GENOMIC DNA]</scope>
    <source>
        <strain evidence="3">JN3 / isolate v23.1.3 / race Av1-4-5-6-7-8</strain>
    </source>
</reference>
<feature type="transmembrane region" description="Helical" evidence="1">
    <location>
        <begin position="164"/>
        <end position="189"/>
    </location>
</feature>
<feature type="transmembrane region" description="Helical" evidence="1">
    <location>
        <begin position="133"/>
        <end position="152"/>
    </location>
</feature>
<sequence>MRNDFRARHGAVSESRPVSKQLNDAPVNLRVTLEHLLLPIYVASKAQMPRLRGLEALLRAARNVSQMIKRVLAIASDVFVRLATLPYYRLYHFNTSDPLARIARLASEPEPNTKILRRAISAWRLHKLSELQFITIACTVLAAAVIGAFSWTTLDNAYWLTYGFWHSSLMLSILGILLSASEITVLSILGPLNARGKVSLQESRVRRYTPFLLSTCTQSGGFMPRRKMVFAWQCPLMFMSYSVCAFLAGLTILVCTPFIREKSAWGDGHNIATMYLAIFAGGATAFVFCSYWVWHYMDLEYDANDGDDSGEDIGDLTSREGSGPALNLYKIQLEDSMPSASYSAKSAIV</sequence>
<dbReference type="eggNOG" id="ENOG502SRQ8">
    <property type="taxonomic scope" value="Eukaryota"/>
</dbReference>
<evidence type="ECO:0000313" key="3">
    <source>
        <dbReference type="Proteomes" id="UP000002668"/>
    </source>
</evidence>
<dbReference type="OMA" id="RLYHFNT"/>
<dbReference type="Proteomes" id="UP000002668">
    <property type="component" value="Genome"/>
</dbReference>
<organism evidence="3">
    <name type="scientific">Leptosphaeria maculans (strain JN3 / isolate v23.1.3 / race Av1-4-5-6-7-8)</name>
    <name type="common">Blackleg fungus</name>
    <name type="synonym">Phoma lingam</name>
    <dbReference type="NCBI Taxonomy" id="985895"/>
    <lineage>
        <taxon>Eukaryota</taxon>
        <taxon>Fungi</taxon>
        <taxon>Dikarya</taxon>
        <taxon>Ascomycota</taxon>
        <taxon>Pezizomycotina</taxon>
        <taxon>Dothideomycetes</taxon>
        <taxon>Pleosporomycetidae</taxon>
        <taxon>Pleosporales</taxon>
        <taxon>Pleosporineae</taxon>
        <taxon>Leptosphaeriaceae</taxon>
        <taxon>Plenodomus</taxon>
        <taxon>Plenodomus lingam/Leptosphaeria maculans species complex</taxon>
    </lineage>
</organism>
<accession>E4ZSL6</accession>
<keyword evidence="1" id="KW-0812">Transmembrane</keyword>